<feature type="signal peptide" evidence="1">
    <location>
        <begin position="1"/>
        <end position="19"/>
    </location>
</feature>
<dbReference type="Pfam" id="PF07589">
    <property type="entry name" value="PEP-CTERM"/>
    <property type="match status" value="1"/>
</dbReference>
<evidence type="ECO:0000313" key="3">
    <source>
        <dbReference type="EMBL" id="QDV43855.1"/>
    </source>
</evidence>
<evidence type="ECO:0000313" key="4">
    <source>
        <dbReference type="Proteomes" id="UP000319004"/>
    </source>
</evidence>
<evidence type="ECO:0000256" key="1">
    <source>
        <dbReference type="SAM" id="SignalP"/>
    </source>
</evidence>
<sequence length="194" mass="19834" precursor="true">MISCLTAVTMIFVASQANAGVMTFTGQSGNLGVSVYVEDGVRFATPGDLVGVDPNSIRPTAPAGAAYSGIGGGVYEISLADSSSFDLVDFLYYGNTNTGSGLSFDVTGFLTGGGTVAASITDPPLGDVPLTFSNPAFVGLDLIRVAPTSMVDFLLLDNIHLEPAAAGTVPEPTSIAIFACGVICMVGARRRRRA</sequence>
<organism evidence="3 4">
    <name type="scientific">Stieleria neptunia</name>
    <dbReference type="NCBI Taxonomy" id="2527979"/>
    <lineage>
        <taxon>Bacteria</taxon>
        <taxon>Pseudomonadati</taxon>
        <taxon>Planctomycetota</taxon>
        <taxon>Planctomycetia</taxon>
        <taxon>Pirellulales</taxon>
        <taxon>Pirellulaceae</taxon>
        <taxon>Stieleria</taxon>
    </lineage>
</organism>
<name>A0A518HSN6_9BACT</name>
<dbReference type="AlphaFoldDB" id="A0A518HSN6"/>
<dbReference type="NCBIfam" id="TIGR02595">
    <property type="entry name" value="PEP_CTERM"/>
    <property type="match status" value="1"/>
</dbReference>
<reference evidence="3 4" key="1">
    <citation type="submission" date="2019-03" db="EMBL/GenBank/DDBJ databases">
        <title>Deep-cultivation of Planctomycetes and their phenomic and genomic characterization uncovers novel biology.</title>
        <authorList>
            <person name="Wiegand S."/>
            <person name="Jogler M."/>
            <person name="Boedeker C."/>
            <person name="Pinto D."/>
            <person name="Vollmers J."/>
            <person name="Rivas-Marin E."/>
            <person name="Kohn T."/>
            <person name="Peeters S.H."/>
            <person name="Heuer A."/>
            <person name="Rast P."/>
            <person name="Oberbeckmann S."/>
            <person name="Bunk B."/>
            <person name="Jeske O."/>
            <person name="Meyerdierks A."/>
            <person name="Storesund J.E."/>
            <person name="Kallscheuer N."/>
            <person name="Luecker S."/>
            <person name="Lage O.M."/>
            <person name="Pohl T."/>
            <person name="Merkel B.J."/>
            <person name="Hornburger P."/>
            <person name="Mueller R.-W."/>
            <person name="Bruemmer F."/>
            <person name="Labrenz M."/>
            <person name="Spormann A.M."/>
            <person name="Op den Camp H."/>
            <person name="Overmann J."/>
            <person name="Amann R."/>
            <person name="Jetten M.S.M."/>
            <person name="Mascher T."/>
            <person name="Medema M.H."/>
            <person name="Devos D.P."/>
            <person name="Kaster A.-K."/>
            <person name="Ovreas L."/>
            <person name="Rohde M."/>
            <person name="Galperin M.Y."/>
            <person name="Jogler C."/>
        </authorList>
    </citation>
    <scope>NUCLEOTIDE SEQUENCE [LARGE SCALE GENOMIC DNA]</scope>
    <source>
        <strain evidence="3 4">Enr13</strain>
    </source>
</reference>
<proteinExistence type="predicted"/>
<dbReference type="KEGG" id="snep:Enr13x_37150"/>
<gene>
    <name evidence="3" type="ORF">Enr13x_37150</name>
</gene>
<protein>
    <submittedName>
        <fullName evidence="3">PEP-CTERM motif protein</fullName>
    </submittedName>
</protein>
<dbReference type="InterPro" id="IPR013424">
    <property type="entry name" value="Ice-binding_C"/>
</dbReference>
<feature type="chain" id="PRO_5021784097" evidence="1">
    <location>
        <begin position="20"/>
        <end position="194"/>
    </location>
</feature>
<evidence type="ECO:0000259" key="2">
    <source>
        <dbReference type="Pfam" id="PF07589"/>
    </source>
</evidence>
<dbReference type="EMBL" id="CP037423">
    <property type="protein sequence ID" value="QDV43855.1"/>
    <property type="molecule type" value="Genomic_DNA"/>
</dbReference>
<keyword evidence="1" id="KW-0732">Signal</keyword>
<keyword evidence="4" id="KW-1185">Reference proteome</keyword>
<dbReference type="Proteomes" id="UP000319004">
    <property type="component" value="Chromosome"/>
</dbReference>
<feature type="domain" description="Ice-binding protein C-terminal" evidence="2">
    <location>
        <begin position="168"/>
        <end position="191"/>
    </location>
</feature>
<accession>A0A518HSN6</accession>